<evidence type="ECO:0000313" key="5">
    <source>
        <dbReference type="EMBL" id="NVO25064.1"/>
    </source>
</evidence>
<dbReference type="GO" id="GO:0016491">
    <property type="term" value="F:oxidoreductase activity"/>
    <property type="evidence" value="ECO:0007669"/>
    <property type="project" value="UniProtKB-KW"/>
</dbReference>
<dbReference type="Proteomes" id="UP000592216">
    <property type="component" value="Unassembled WGS sequence"/>
</dbReference>
<evidence type="ECO:0000256" key="1">
    <source>
        <dbReference type="ARBA" id="ARBA00007637"/>
    </source>
</evidence>
<accession>A0A850Q822</accession>
<comment type="similarity">
    <text evidence="1">Belongs to the NAD(P)-dependent epimerase/dehydratase family.</text>
</comment>
<dbReference type="PANTHER" id="PTHR43103:SF5">
    <property type="entry name" value="4-EPIMERASE, PUTATIVE (AFU_ORTHOLOGUE AFUA_7G00360)-RELATED"/>
    <property type="match status" value="1"/>
</dbReference>
<name>A0A850Q822_9RHOB</name>
<evidence type="ECO:0000259" key="4">
    <source>
        <dbReference type="Pfam" id="PF01370"/>
    </source>
</evidence>
<dbReference type="Pfam" id="PF01370">
    <property type="entry name" value="Epimerase"/>
    <property type="match status" value="1"/>
</dbReference>
<feature type="domain" description="NAD-dependent epimerase/dehydratase" evidence="4">
    <location>
        <begin position="6"/>
        <end position="164"/>
    </location>
</feature>
<dbReference type="InterPro" id="IPR036291">
    <property type="entry name" value="NAD(P)-bd_dom_sf"/>
</dbReference>
<evidence type="ECO:0000256" key="3">
    <source>
        <dbReference type="ARBA" id="ARBA00023027"/>
    </source>
</evidence>
<dbReference type="EMBL" id="JABCJE010000011">
    <property type="protein sequence ID" value="NVO25064.1"/>
    <property type="molecule type" value="Genomic_DNA"/>
</dbReference>
<gene>
    <name evidence="5" type="ORF">HJ536_17035</name>
</gene>
<keyword evidence="3" id="KW-0520">NAD</keyword>
<evidence type="ECO:0000256" key="2">
    <source>
        <dbReference type="ARBA" id="ARBA00023002"/>
    </source>
</evidence>
<dbReference type="AlphaFoldDB" id="A0A850Q822"/>
<dbReference type="RefSeq" id="WP_177158653.1">
    <property type="nucleotide sequence ID" value="NZ_JABCJE010000011.1"/>
</dbReference>
<evidence type="ECO:0000313" key="6">
    <source>
        <dbReference type="Proteomes" id="UP000592216"/>
    </source>
</evidence>
<dbReference type="InterPro" id="IPR001509">
    <property type="entry name" value="Epimerase_deHydtase"/>
</dbReference>
<dbReference type="SUPFAM" id="SSF51735">
    <property type="entry name" value="NAD(P)-binding Rossmann-fold domains"/>
    <property type="match status" value="1"/>
</dbReference>
<keyword evidence="2" id="KW-0560">Oxidoreductase</keyword>
<comment type="caution">
    <text evidence="5">The sequence shown here is derived from an EMBL/GenBank/DDBJ whole genome shotgun (WGS) entry which is preliminary data.</text>
</comment>
<proteinExistence type="inferred from homology"/>
<reference evidence="5 6" key="1">
    <citation type="submission" date="2020-04" db="EMBL/GenBank/DDBJ databases">
        <title>Donghicola sp., a member of the Rhodobacteraceae family isolated from mangrove forest in Thailand.</title>
        <authorList>
            <person name="Charoenyingcharoen P."/>
            <person name="Yukphan P."/>
        </authorList>
    </citation>
    <scope>NUCLEOTIDE SEQUENCE [LARGE SCALE GENOMIC DNA]</scope>
    <source>
        <strain evidence="5 6">B5-SW-15</strain>
    </source>
</reference>
<dbReference type="Gene3D" id="3.40.50.720">
    <property type="entry name" value="NAD(P)-binding Rossmann-like Domain"/>
    <property type="match status" value="1"/>
</dbReference>
<organism evidence="5 6">
    <name type="scientific">Donghicola mangrovi</name>
    <dbReference type="NCBI Taxonomy" id="2729614"/>
    <lineage>
        <taxon>Bacteria</taxon>
        <taxon>Pseudomonadati</taxon>
        <taxon>Pseudomonadota</taxon>
        <taxon>Alphaproteobacteria</taxon>
        <taxon>Rhodobacterales</taxon>
        <taxon>Roseobacteraceae</taxon>
        <taxon>Donghicola</taxon>
    </lineage>
</organism>
<sequence>MMKRLLITGAAGGLGTMARKRLSHLAETLRLSDIVPMGEAAPNEEHVVCDLADGAAVEDLVKGCDGIIHLGGVSVEKSYDLIEAGNIRGVYNLYEAARLHGLPRIVFASSNHTIGFYPQSQRLTADMPTRPDGWYGISKVYGEAVAHMYHEKFGQETAILRIGSCFEKPVDRRMMATWLSYDDFVSLMERVFTVPKLGCPTIWGASANTCGWWDNSHIGWLGWKPQDDSEVYRAEVEALPPRPADAPDVLYQGGKFTADPVFRD</sequence>
<protein>
    <submittedName>
        <fullName evidence="5">NAD(P)-dependent oxidoreductase</fullName>
    </submittedName>
</protein>
<dbReference type="PANTHER" id="PTHR43103">
    <property type="entry name" value="NUCLEOSIDE-DIPHOSPHATE-SUGAR EPIMERASE"/>
    <property type="match status" value="1"/>
</dbReference>